<keyword evidence="3 7" id="KW-0812">Transmembrane</keyword>
<evidence type="ECO:0000313" key="10">
    <source>
        <dbReference type="Proteomes" id="UP000243579"/>
    </source>
</evidence>
<proteinExistence type="inferred from homology"/>
<dbReference type="STRING" id="1202772.A0A1V9ZKU5"/>
<feature type="domain" description="Palmitoyltransferase DHHC" evidence="8">
    <location>
        <begin position="111"/>
        <end position="245"/>
    </location>
</feature>
<dbReference type="AlphaFoldDB" id="A0A1V9ZKU5"/>
<name>A0A1V9ZKU5_ACHHY</name>
<evidence type="ECO:0000256" key="5">
    <source>
        <dbReference type="ARBA" id="ARBA00023136"/>
    </source>
</evidence>
<dbReference type="OrthoDB" id="9909019at2759"/>
<dbReference type="GO" id="GO:0019706">
    <property type="term" value="F:protein-cysteine S-palmitoyltransferase activity"/>
    <property type="evidence" value="ECO:0007669"/>
    <property type="project" value="UniProtKB-EC"/>
</dbReference>
<evidence type="ECO:0000259" key="8">
    <source>
        <dbReference type="Pfam" id="PF01529"/>
    </source>
</evidence>
<evidence type="ECO:0000256" key="3">
    <source>
        <dbReference type="ARBA" id="ARBA00022692"/>
    </source>
</evidence>
<comment type="subcellular location">
    <subcellularLocation>
        <location evidence="1">Membrane</location>
        <topology evidence="1">Multi-pass membrane protein</topology>
    </subcellularLocation>
</comment>
<keyword evidence="5 7" id="KW-0472">Membrane</keyword>
<keyword evidence="6 7" id="KW-0012">Acyltransferase</keyword>
<accession>A0A1V9ZKU5</accession>
<protein>
    <recommendedName>
        <fullName evidence="7">Palmitoyltransferase</fullName>
        <ecNumber evidence="7">2.3.1.225</ecNumber>
    </recommendedName>
</protein>
<dbReference type="EMBL" id="JNBR01000082">
    <property type="protein sequence ID" value="OQR98612.1"/>
    <property type="molecule type" value="Genomic_DNA"/>
</dbReference>
<dbReference type="EC" id="2.3.1.225" evidence="7"/>
<organism evidence="9 10">
    <name type="scientific">Achlya hypogyna</name>
    <name type="common">Oomycete</name>
    <name type="synonym">Protoachlya hypogyna</name>
    <dbReference type="NCBI Taxonomy" id="1202772"/>
    <lineage>
        <taxon>Eukaryota</taxon>
        <taxon>Sar</taxon>
        <taxon>Stramenopiles</taxon>
        <taxon>Oomycota</taxon>
        <taxon>Saprolegniomycetes</taxon>
        <taxon>Saprolegniales</taxon>
        <taxon>Achlyaceae</taxon>
        <taxon>Achlya</taxon>
    </lineage>
</organism>
<comment type="similarity">
    <text evidence="7">Belongs to the DHHC palmitoyltransferase family.</text>
</comment>
<evidence type="ECO:0000256" key="2">
    <source>
        <dbReference type="ARBA" id="ARBA00022679"/>
    </source>
</evidence>
<evidence type="ECO:0000256" key="1">
    <source>
        <dbReference type="ARBA" id="ARBA00004141"/>
    </source>
</evidence>
<comment type="catalytic activity">
    <reaction evidence="7">
        <text>L-cysteinyl-[protein] + hexadecanoyl-CoA = S-hexadecanoyl-L-cysteinyl-[protein] + CoA</text>
        <dbReference type="Rhea" id="RHEA:36683"/>
        <dbReference type="Rhea" id="RHEA-COMP:10131"/>
        <dbReference type="Rhea" id="RHEA-COMP:11032"/>
        <dbReference type="ChEBI" id="CHEBI:29950"/>
        <dbReference type="ChEBI" id="CHEBI:57287"/>
        <dbReference type="ChEBI" id="CHEBI:57379"/>
        <dbReference type="ChEBI" id="CHEBI:74151"/>
        <dbReference type="EC" id="2.3.1.225"/>
    </reaction>
</comment>
<evidence type="ECO:0000256" key="4">
    <source>
        <dbReference type="ARBA" id="ARBA00022989"/>
    </source>
</evidence>
<dbReference type="Proteomes" id="UP000243579">
    <property type="component" value="Unassembled WGS sequence"/>
</dbReference>
<gene>
    <name evidence="9" type="ORF">ACHHYP_08285</name>
</gene>
<dbReference type="PROSITE" id="PS50216">
    <property type="entry name" value="DHHC"/>
    <property type="match status" value="1"/>
</dbReference>
<comment type="domain">
    <text evidence="7">The DHHC domain is required for palmitoyltransferase activity.</text>
</comment>
<dbReference type="InterPro" id="IPR039859">
    <property type="entry name" value="PFA4/ZDH16/20/ERF2-like"/>
</dbReference>
<feature type="transmembrane region" description="Helical" evidence="7">
    <location>
        <begin position="162"/>
        <end position="182"/>
    </location>
</feature>
<evidence type="ECO:0000256" key="6">
    <source>
        <dbReference type="ARBA" id="ARBA00023315"/>
    </source>
</evidence>
<evidence type="ECO:0000256" key="7">
    <source>
        <dbReference type="RuleBase" id="RU079119"/>
    </source>
</evidence>
<comment type="caution">
    <text evidence="9">The sequence shown here is derived from an EMBL/GenBank/DDBJ whole genome shotgun (WGS) entry which is preliminary data.</text>
</comment>
<feature type="transmembrane region" description="Helical" evidence="7">
    <location>
        <begin position="21"/>
        <end position="39"/>
    </location>
</feature>
<sequence>MTVTDAIFHGLFVAMHHATTSLICFTVTVFVRFIVPLIAPNATVYWLLLGVTCAIVYSVLFNYAFCVWTDPGKIKVRPREDEYEFNNDSDEEADFMAPMALETLPPTHAKEKTTYCRRCQLQRPRRAHHCSICQVCVDHMDHHCPWINNCVGLHNHRYFCSFLFWLALGCWYCAVLSFWPAVGNVSREELAKFANVFSSEMLALGPKAMMYCVFLIATSSGILVSCLGSWHFYLVLTAQTSIEYQINRSKRTLRTTGGKILSPYCCGSSHKNWEAVFGPCRWKIVSLLPSRRPIPLYALAEGSEKDVV</sequence>
<dbReference type="Pfam" id="PF01529">
    <property type="entry name" value="DHHC"/>
    <property type="match status" value="1"/>
</dbReference>
<dbReference type="InterPro" id="IPR001594">
    <property type="entry name" value="Palmitoyltrfase_DHHC"/>
</dbReference>
<dbReference type="PANTHER" id="PTHR12246">
    <property type="entry name" value="PALMITOYLTRANSFERASE ZDHHC16"/>
    <property type="match status" value="1"/>
</dbReference>
<keyword evidence="2 7" id="KW-0808">Transferase</keyword>
<keyword evidence="4 7" id="KW-1133">Transmembrane helix</keyword>
<evidence type="ECO:0000313" key="9">
    <source>
        <dbReference type="EMBL" id="OQR98612.1"/>
    </source>
</evidence>
<keyword evidence="10" id="KW-1185">Reference proteome</keyword>
<feature type="transmembrane region" description="Helical" evidence="7">
    <location>
        <begin position="45"/>
        <end position="69"/>
    </location>
</feature>
<reference evidence="9 10" key="1">
    <citation type="journal article" date="2014" name="Genome Biol. Evol.">
        <title>The secreted proteins of Achlya hypogyna and Thraustotheca clavata identify the ancestral oomycete secretome and reveal gene acquisitions by horizontal gene transfer.</title>
        <authorList>
            <person name="Misner I."/>
            <person name="Blouin N."/>
            <person name="Leonard G."/>
            <person name="Richards T.A."/>
            <person name="Lane C.E."/>
        </authorList>
    </citation>
    <scope>NUCLEOTIDE SEQUENCE [LARGE SCALE GENOMIC DNA]</scope>
    <source>
        <strain evidence="9 10">ATCC 48635</strain>
    </source>
</reference>
<dbReference type="GO" id="GO:0016020">
    <property type="term" value="C:membrane"/>
    <property type="evidence" value="ECO:0007669"/>
    <property type="project" value="UniProtKB-SubCell"/>
</dbReference>
<feature type="transmembrane region" description="Helical" evidence="7">
    <location>
        <begin position="208"/>
        <end position="236"/>
    </location>
</feature>